<dbReference type="Proteomes" id="UP000018144">
    <property type="component" value="Unassembled WGS sequence"/>
</dbReference>
<dbReference type="STRING" id="1076935.U4L1J5"/>
<feature type="compositionally biased region" description="Polar residues" evidence="1">
    <location>
        <begin position="676"/>
        <end position="697"/>
    </location>
</feature>
<feature type="compositionally biased region" description="Basic and acidic residues" evidence="1">
    <location>
        <begin position="919"/>
        <end position="932"/>
    </location>
</feature>
<feature type="compositionally biased region" description="Basic and acidic residues" evidence="1">
    <location>
        <begin position="972"/>
        <end position="983"/>
    </location>
</feature>
<sequence>MGAGDSKLSFKKGVFRLAEDTDITATDPYWLSFWELPESADDVFTLFSAADIRRTRDTHLENLETLILAITSRLIALRNHPSFPDPEQAPERDALNCIRILTRLMPFIYEAEQLENWEEKFFWGGRRRRVQKTTGSEVIFDESNPEQEEEAEFEDAPPLMEELLDCLVDLLFFQGFTLPPVQGTKGGNNNKVSYAIWQSGVGCNSPVGTTREGENNKIEILRLLLAITSKAMYMPASVLPIKGVRVLTYLVTNPDKRSVLSVLCSLLNTTLKYNPASWRVPYDHVVFTDPRQVLVTYSIQFLLVLLLYPVPEASAGPVMKNNYRHYLGRLHRTQDFQFCVDGMTRILNQPIQATTSYLPGSQKSLKWAPEMMMLFWEALQCNKRFRSFIIDTDRVHDFVILIMYYALEYRLDQSKSGVVRMCVFVLQTLSTEPKFGKSLNKRFEGQNSLPASVRIASFSGTYADYLIISIYTLITTSKGKLSAVYPALLAIVANIAPHILNLSSAASTKLIQLYASMSAPTFLLANETNHSLLHSLLESMNAIIEHQYSANSNFIYALLRSHKRFEALRTFTLEAGQEALDRENMLRKDRGEPGVIESPKVSFSMSEMQRPRRPPTMSEPGTPMTPHNPSAPDAFEIGDDSDEEDEDEGAATSAASAASSRIQQSSSPAAEDPRSPTDTTPSGTEAATPETSQSPSVTGEGDTEDAVPLQLRGMSEKARGKLPEGAFQRQGSTTSLASHMSGTATPIGFGFSPSQGWIDSWLPLLPLHTILTVIQQLSPHLNSIITPPAPPPVSSPTSPTSGTPPVSEPPLLEKLRHLTLHGIEPLPIKTHMFNWSPLALGWYESLLWGFIFVSERGVSKGSGTVGVWNGTNIKLFKLQEMQREGPSLRAPGGAVEAVGLGLVERLGQVGERVVQGVQERRGSTQANGRRDSMQAMTRDGVREGQPQPQVRDFIGTGREAPRRDSVQSFMARQDREEERSAVV</sequence>
<name>U4L1J5_PYROM</name>
<feature type="compositionally biased region" description="Polar residues" evidence="1">
    <location>
        <begin position="729"/>
        <end position="739"/>
    </location>
</feature>
<feature type="region of interest" description="Disordered" evidence="1">
    <location>
        <begin position="718"/>
        <end position="739"/>
    </location>
</feature>
<feature type="compositionally biased region" description="Acidic residues" evidence="1">
    <location>
        <begin position="636"/>
        <end position="649"/>
    </location>
</feature>
<evidence type="ECO:0000313" key="2">
    <source>
        <dbReference type="EMBL" id="CCX09737.1"/>
    </source>
</evidence>
<feature type="compositionally biased region" description="Low complexity" evidence="1">
    <location>
        <begin position="795"/>
        <end position="805"/>
    </location>
</feature>
<accession>U4L1J5</accession>
<dbReference type="eggNOG" id="KOG2226">
    <property type="taxonomic scope" value="Eukaryota"/>
</dbReference>
<organism evidence="2 3">
    <name type="scientific">Pyronema omphalodes (strain CBS 100304)</name>
    <name type="common">Pyronema confluens</name>
    <dbReference type="NCBI Taxonomy" id="1076935"/>
    <lineage>
        <taxon>Eukaryota</taxon>
        <taxon>Fungi</taxon>
        <taxon>Dikarya</taxon>
        <taxon>Ascomycota</taxon>
        <taxon>Pezizomycotina</taxon>
        <taxon>Pezizomycetes</taxon>
        <taxon>Pezizales</taxon>
        <taxon>Pyronemataceae</taxon>
        <taxon>Pyronema</taxon>
    </lineage>
</organism>
<evidence type="ECO:0000313" key="3">
    <source>
        <dbReference type="Proteomes" id="UP000018144"/>
    </source>
</evidence>
<dbReference type="OMA" id="TANSGWM"/>
<dbReference type="GO" id="GO:0005797">
    <property type="term" value="C:Golgi medial cisterna"/>
    <property type="evidence" value="ECO:0007669"/>
    <property type="project" value="TreeGrafter"/>
</dbReference>
<evidence type="ECO:0000256" key="1">
    <source>
        <dbReference type="SAM" id="MobiDB-lite"/>
    </source>
</evidence>
<protein>
    <submittedName>
        <fullName evidence="2">Similar to Protein hid-1 homolog acc. no. Q8IV36</fullName>
    </submittedName>
</protein>
<dbReference type="PANTHER" id="PTHR21575:SF12">
    <property type="entry name" value="PROTEIN HID1"/>
    <property type="match status" value="1"/>
</dbReference>
<feature type="compositionally biased region" description="Low complexity" evidence="1">
    <location>
        <begin position="650"/>
        <end position="670"/>
    </location>
</feature>
<proteinExistence type="predicted"/>
<dbReference type="AlphaFoldDB" id="U4L1J5"/>
<dbReference type="EMBL" id="HF935494">
    <property type="protein sequence ID" value="CCX09737.1"/>
    <property type="molecule type" value="Genomic_DNA"/>
</dbReference>
<feature type="region of interest" description="Disordered" evidence="1">
    <location>
        <begin position="919"/>
        <end position="983"/>
    </location>
</feature>
<feature type="region of interest" description="Disordered" evidence="1">
    <location>
        <begin position="584"/>
        <end position="704"/>
    </location>
</feature>
<reference evidence="2 3" key="1">
    <citation type="journal article" date="2013" name="PLoS Genet.">
        <title>The genome and development-dependent transcriptomes of Pyronema confluens: a window into fungal evolution.</title>
        <authorList>
            <person name="Traeger S."/>
            <person name="Altegoer F."/>
            <person name="Freitag M."/>
            <person name="Gabaldon T."/>
            <person name="Kempken F."/>
            <person name="Kumar A."/>
            <person name="Marcet-Houben M."/>
            <person name="Poggeler S."/>
            <person name="Stajich J.E."/>
            <person name="Nowrousian M."/>
        </authorList>
    </citation>
    <scope>NUCLEOTIDE SEQUENCE [LARGE SCALE GENOMIC DNA]</scope>
    <source>
        <strain evidence="3">CBS 100304</strain>
        <tissue evidence="2">Vegetative mycelium</tissue>
    </source>
</reference>
<dbReference type="GO" id="GO:0000138">
    <property type="term" value="C:Golgi trans cisterna"/>
    <property type="evidence" value="ECO:0007669"/>
    <property type="project" value="TreeGrafter"/>
</dbReference>
<dbReference type="OrthoDB" id="432953at2759"/>
<gene>
    <name evidence="2" type="ORF">PCON_09330</name>
</gene>
<dbReference type="Pfam" id="PF12722">
    <property type="entry name" value="Hid1"/>
    <property type="match status" value="1"/>
</dbReference>
<dbReference type="PANTHER" id="PTHR21575">
    <property type="entry name" value="PROTEIN HID1"/>
    <property type="match status" value="1"/>
</dbReference>
<keyword evidence="3" id="KW-1185">Reference proteome</keyword>
<dbReference type="GO" id="GO:0016020">
    <property type="term" value="C:membrane"/>
    <property type="evidence" value="ECO:0007669"/>
    <property type="project" value="TreeGrafter"/>
</dbReference>
<feature type="region of interest" description="Disordered" evidence="1">
    <location>
        <begin position="785"/>
        <end position="807"/>
    </location>
</feature>
<dbReference type="InterPro" id="IPR026705">
    <property type="entry name" value="Hid-1/Ecm30"/>
</dbReference>